<reference evidence="7" key="1">
    <citation type="journal article" date="2019" name="Int. J. Syst. Evol. Microbiol.">
        <title>The Global Catalogue of Microorganisms (GCM) 10K type strain sequencing project: providing services to taxonomists for standard genome sequencing and annotation.</title>
        <authorList>
            <consortium name="The Broad Institute Genomics Platform"/>
            <consortium name="The Broad Institute Genome Sequencing Center for Infectious Disease"/>
            <person name="Wu L."/>
            <person name="Ma J."/>
        </authorList>
    </citation>
    <scope>NUCLEOTIDE SEQUENCE [LARGE SCALE GENOMIC DNA]</scope>
    <source>
        <strain evidence="7">CCUG 30340</strain>
    </source>
</reference>
<dbReference type="InterPro" id="IPR001478">
    <property type="entry name" value="PDZ"/>
</dbReference>
<dbReference type="EMBL" id="JBHSHD010000015">
    <property type="protein sequence ID" value="MFC4822100.1"/>
    <property type="molecule type" value="Genomic_DNA"/>
</dbReference>
<dbReference type="InterPro" id="IPR036034">
    <property type="entry name" value="PDZ_sf"/>
</dbReference>
<evidence type="ECO:0000313" key="6">
    <source>
        <dbReference type="EMBL" id="MFC4822100.1"/>
    </source>
</evidence>
<dbReference type="Pfam" id="PF13180">
    <property type="entry name" value="PDZ_2"/>
    <property type="match status" value="2"/>
</dbReference>
<dbReference type="PANTHER" id="PTHR42837">
    <property type="entry name" value="REGULATOR OF SIGMA-E PROTEASE RSEP"/>
    <property type="match status" value="1"/>
</dbReference>
<dbReference type="SMART" id="SM00228">
    <property type="entry name" value="PDZ"/>
    <property type="match status" value="2"/>
</dbReference>
<evidence type="ECO:0000256" key="4">
    <source>
        <dbReference type="SAM" id="SignalP"/>
    </source>
</evidence>
<gene>
    <name evidence="6" type="ORF">ACFO6Q_17375</name>
</gene>
<feature type="coiled-coil region" evidence="2">
    <location>
        <begin position="31"/>
        <end position="67"/>
    </location>
</feature>
<comment type="caution">
    <text evidence="6">The sequence shown here is derived from an EMBL/GenBank/DDBJ whole genome shotgun (WGS) entry which is preliminary data.</text>
</comment>
<dbReference type="PROSITE" id="PS50106">
    <property type="entry name" value="PDZ"/>
    <property type="match status" value="1"/>
</dbReference>
<keyword evidence="7" id="KW-1185">Reference proteome</keyword>
<feature type="chain" id="PRO_5045062821" evidence="4">
    <location>
        <begin position="20"/>
        <end position="371"/>
    </location>
</feature>
<accession>A0ABV9QXJ2</accession>
<evidence type="ECO:0000256" key="3">
    <source>
        <dbReference type="SAM" id="MobiDB-lite"/>
    </source>
</evidence>
<proteinExistence type="predicted"/>
<name>A0ABV9QXJ2_9GAMM</name>
<dbReference type="PANTHER" id="PTHR42837:SF2">
    <property type="entry name" value="MEMBRANE METALLOPROTEASE ARASP2, CHLOROPLASTIC-RELATED"/>
    <property type="match status" value="1"/>
</dbReference>
<evidence type="ECO:0000256" key="1">
    <source>
        <dbReference type="ARBA" id="ARBA00001947"/>
    </source>
</evidence>
<evidence type="ECO:0000256" key="2">
    <source>
        <dbReference type="SAM" id="Coils"/>
    </source>
</evidence>
<dbReference type="RefSeq" id="WP_380022381.1">
    <property type="nucleotide sequence ID" value="NZ_JBHSHD010000015.1"/>
</dbReference>
<sequence length="371" mass="39618">MKRTLLLTALMLCLGSATAAEPAPARADDDAARAESDARAASARAELAELRAQMKELSGRMSRLSTELGDVGPRAYAYRYLGDPDRAVVGVVLSPEPKGARISAVTPDGPAARAGLRDGDVVVAIDGKRFADAAAPEEGLREARELLGELKDGQEVRIAYERGGKAQPELKLKAARREAYNWPQVVVGDAEVVRMKDLEKSVREQVERAREAAASVDYDRIGADVARATADAQAAMRRIMPWWGLNLVPLNPELGRYFGAEEGALVLSASEGSPSGLRGGDVIVEVAGERVDDPGDALRALRDQPAGKDIPFKVLRERKTLTLNVKAPEYKSIFSAMPMPPLPPAPPARPPRTPPTPPPALPAPKAPPAET</sequence>
<dbReference type="SUPFAM" id="SSF50156">
    <property type="entry name" value="PDZ domain-like"/>
    <property type="match status" value="2"/>
</dbReference>
<feature type="signal peptide" evidence="4">
    <location>
        <begin position="1"/>
        <end position="19"/>
    </location>
</feature>
<dbReference type="Proteomes" id="UP001595886">
    <property type="component" value="Unassembled WGS sequence"/>
</dbReference>
<dbReference type="Gene3D" id="2.30.42.10">
    <property type="match status" value="2"/>
</dbReference>
<organism evidence="6 7">
    <name type="scientific">Dokdonella ginsengisoli</name>
    <dbReference type="NCBI Taxonomy" id="363846"/>
    <lineage>
        <taxon>Bacteria</taxon>
        <taxon>Pseudomonadati</taxon>
        <taxon>Pseudomonadota</taxon>
        <taxon>Gammaproteobacteria</taxon>
        <taxon>Lysobacterales</taxon>
        <taxon>Rhodanobacteraceae</taxon>
        <taxon>Dokdonella</taxon>
    </lineage>
</organism>
<feature type="domain" description="PDZ" evidence="5">
    <location>
        <begin position="78"/>
        <end position="162"/>
    </location>
</feature>
<keyword evidence="2" id="KW-0175">Coiled coil</keyword>
<evidence type="ECO:0000259" key="5">
    <source>
        <dbReference type="PROSITE" id="PS50106"/>
    </source>
</evidence>
<evidence type="ECO:0000313" key="7">
    <source>
        <dbReference type="Proteomes" id="UP001595886"/>
    </source>
</evidence>
<protein>
    <submittedName>
        <fullName evidence="6">PDZ domain-containing protein</fullName>
    </submittedName>
</protein>
<feature type="region of interest" description="Disordered" evidence="3">
    <location>
        <begin position="335"/>
        <end position="371"/>
    </location>
</feature>
<keyword evidence="4" id="KW-0732">Signal</keyword>
<feature type="compositionally biased region" description="Pro residues" evidence="3">
    <location>
        <begin position="338"/>
        <end position="371"/>
    </location>
</feature>
<dbReference type="InterPro" id="IPR004387">
    <property type="entry name" value="Pept_M50_Zn"/>
</dbReference>
<comment type="cofactor">
    <cofactor evidence="1">
        <name>Zn(2+)</name>
        <dbReference type="ChEBI" id="CHEBI:29105"/>
    </cofactor>
</comment>